<dbReference type="PANTHER" id="PTHR45138:SF9">
    <property type="entry name" value="DIGUANYLATE CYCLASE DGCM-RELATED"/>
    <property type="match status" value="1"/>
</dbReference>
<dbReference type="Proteomes" id="UP000640930">
    <property type="component" value="Unassembled WGS sequence"/>
</dbReference>
<dbReference type="InterPro" id="IPR019734">
    <property type="entry name" value="TPR_rpt"/>
</dbReference>
<accession>A0ABR8XE89</accession>
<reference evidence="2 3" key="1">
    <citation type="submission" date="2020-08" db="EMBL/GenBank/DDBJ databases">
        <title>A Genomic Blueprint of the Chicken Gut Microbiome.</title>
        <authorList>
            <person name="Gilroy R."/>
            <person name="Ravi A."/>
            <person name="Getino M."/>
            <person name="Pursley I."/>
            <person name="Horton D.L."/>
            <person name="Alikhan N.-F."/>
            <person name="Baker D."/>
            <person name="Gharbi K."/>
            <person name="Hall N."/>
            <person name="Watson M."/>
            <person name="Adriaenssens E.M."/>
            <person name="Foster-Nyarko E."/>
            <person name="Jarju S."/>
            <person name="Secka A."/>
            <person name="Antonio M."/>
            <person name="Oren A."/>
            <person name="Chaudhuri R."/>
            <person name="La Ragione R.M."/>
            <person name="Hildebrand F."/>
            <person name="Pallen M.J."/>
        </authorList>
    </citation>
    <scope>NUCLEOTIDE SEQUENCE [LARGE SCALE GENOMIC DNA]</scope>
    <source>
        <strain evidence="2 3">Re31</strain>
    </source>
</reference>
<dbReference type="InterPro" id="IPR011990">
    <property type="entry name" value="TPR-like_helical_dom_sf"/>
</dbReference>
<dbReference type="CDD" id="cd01949">
    <property type="entry name" value="GGDEF"/>
    <property type="match status" value="1"/>
</dbReference>
<dbReference type="PANTHER" id="PTHR45138">
    <property type="entry name" value="REGULATORY COMPONENTS OF SENSORY TRANSDUCTION SYSTEM"/>
    <property type="match status" value="1"/>
</dbReference>
<dbReference type="SUPFAM" id="SSF48452">
    <property type="entry name" value="TPR-like"/>
    <property type="match status" value="1"/>
</dbReference>
<dbReference type="Pfam" id="PF00990">
    <property type="entry name" value="GGDEF"/>
    <property type="match status" value="1"/>
</dbReference>
<gene>
    <name evidence="2" type="ORF">H9636_12960</name>
</gene>
<dbReference type="InterPro" id="IPR000160">
    <property type="entry name" value="GGDEF_dom"/>
</dbReference>
<sequence>MGSENMQELKELNITMTALSREERFDEFFNLFEPTVSLALEEQNFTILIDLYWNRSRTFYQLGDIQSCIADLKKASEWIDEYGTIEQKIKYFNSFAAACGELGNKDKYLEYLNKAKDLAIQYNDLSLLCNIYNNLSVHYIDIGQSEDAVELLTKCLKLSQQFYEENGYDIPAFLHIRLNLAKAYTELHQFSKAEELFKMLFSYIEGKKMVKTSIYVYQYKGLWYKKQKRYEEACEILEKAKGFALNNNDLIQLEEINKTLVEIMTELNDKDRLIAIQKDYINILLKLKEINLNQNLMQIEVSQSNKQYESMTTKDPLTNCYNRHYFEKNVKEWLLDAHKTDDLIGFIIFDVDYFKEVNDKYGHLAGDDVLKRIAYEANLCLANYNSFLARYGGDEFIAILKVENLRELQSIVENLHKHLTSLVIEVNDQKIPIHISIGVSTNYRGMITDEKEIFKLADDALYKSKRNGRNQYTVN</sequence>
<proteinExistence type="predicted"/>
<dbReference type="SMART" id="SM00267">
    <property type="entry name" value="GGDEF"/>
    <property type="match status" value="1"/>
</dbReference>
<protein>
    <submittedName>
        <fullName evidence="2">GGDEF domain-containing protein</fullName>
    </submittedName>
</protein>
<evidence type="ECO:0000313" key="2">
    <source>
        <dbReference type="EMBL" id="MBD8027565.1"/>
    </source>
</evidence>
<keyword evidence="3" id="KW-1185">Reference proteome</keyword>
<dbReference type="InterPro" id="IPR043128">
    <property type="entry name" value="Rev_trsase/Diguanyl_cyclase"/>
</dbReference>
<name>A0ABR8XE89_9BACL</name>
<dbReference type="Gene3D" id="3.30.70.270">
    <property type="match status" value="1"/>
</dbReference>
<evidence type="ECO:0000259" key="1">
    <source>
        <dbReference type="PROSITE" id="PS50887"/>
    </source>
</evidence>
<dbReference type="SUPFAM" id="SSF55073">
    <property type="entry name" value="Nucleotide cyclase"/>
    <property type="match status" value="1"/>
</dbReference>
<dbReference type="Pfam" id="PF13181">
    <property type="entry name" value="TPR_8"/>
    <property type="match status" value="3"/>
</dbReference>
<feature type="domain" description="GGDEF" evidence="1">
    <location>
        <begin position="342"/>
        <end position="475"/>
    </location>
</feature>
<evidence type="ECO:0000313" key="3">
    <source>
        <dbReference type="Proteomes" id="UP000640930"/>
    </source>
</evidence>
<dbReference type="RefSeq" id="WP_191707980.1">
    <property type="nucleotide sequence ID" value="NZ_JACSQA010000020.1"/>
</dbReference>
<dbReference type="SMART" id="SM00028">
    <property type="entry name" value="TPR"/>
    <property type="match status" value="5"/>
</dbReference>
<comment type="caution">
    <text evidence="2">The sequence shown here is derived from an EMBL/GenBank/DDBJ whole genome shotgun (WGS) entry which is preliminary data.</text>
</comment>
<dbReference type="PROSITE" id="PS50887">
    <property type="entry name" value="GGDEF"/>
    <property type="match status" value="1"/>
</dbReference>
<dbReference type="NCBIfam" id="TIGR00254">
    <property type="entry name" value="GGDEF"/>
    <property type="match status" value="1"/>
</dbReference>
<organism evidence="2 3">
    <name type="scientific">Ureibacillus galli</name>
    <dbReference type="NCBI Taxonomy" id="2762222"/>
    <lineage>
        <taxon>Bacteria</taxon>
        <taxon>Bacillati</taxon>
        <taxon>Bacillota</taxon>
        <taxon>Bacilli</taxon>
        <taxon>Bacillales</taxon>
        <taxon>Caryophanaceae</taxon>
        <taxon>Ureibacillus</taxon>
    </lineage>
</organism>
<dbReference type="EMBL" id="JACSQA010000020">
    <property type="protein sequence ID" value="MBD8027565.1"/>
    <property type="molecule type" value="Genomic_DNA"/>
</dbReference>
<dbReference type="InterPro" id="IPR029787">
    <property type="entry name" value="Nucleotide_cyclase"/>
</dbReference>
<dbReference type="Gene3D" id="1.25.40.10">
    <property type="entry name" value="Tetratricopeptide repeat domain"/>
    <property type="match status" value="2"/>
</dbReference>
<dbReference type="InterPro" id="IPR050469">
    <property type="entry name" value="Diguanylate_Cyclase"/>
</dbReference>